<feature type="signal peptide" evidence="2">
    <location>
        <begin position="1"/>
        <end position="37"/>
    </location>
</feature>
<feature type="chain" id="PRO_5046705358" evidence="2">
    <location>
        <begin position="38"/>
        <end position="208"/>
    </location>
</feature>
<evidence type="ECO:0000256" key="2">
    <source>
        <dbReference type="SAM" id="SignalP"/>
    </source>
</evidence>
<protein>
    <submittedName>
        <fullName evidence="3">DUF2796 domain-containing protein</fullName>
    </submittedName>
</protein>
<evidence type="ECO:0000313" key="4">
    <source>
        <dbReference type="Proteomes" id="UP001227964"/>
    </source>
</evidence>
<comment type="caution">
    <text evidence="3">The sequence shown here is derived from an EMBL/GenBank/DDBJ whole genome shotgun (WGS) entry which is preliminary data.</text>
</comment>
<keyword evidence="4" id="KW-1185">Reference proteome</keyword>
<dbReference type="Proteomes" id="UP001227964">
    <property type="component" value="Unassembled WGS sequence"/>
</dbReference>
<dbReference type="Pfam" id="PF10986">
    <property type="entry name" value="ZrgA"/>
    <property type="match status" value="1"/>
</dbReference>
<keyword evidence="2" id="KW-0732">Signal</keyword>
<reference evidence="3 4" key="1">
    <citation type="submission" date="2023-06" db="EMBL/GenBank/DDBJ databases">
        <title>Marinobacter azerbaijanicus a moderately halophilic, isolated from Urmia Lake in Azerbaijan region of Iran.</title>
        <authorList>
            <person name="Sanchez-Porro C."/>
            <person name="Aghdam E.M."/>
            <person name="Saheb S.M."/>
            <person name="Tarhriz V."/>
            <person name="Kazemi E."/>
            <person name="Ammozegar M.A."/>
            <person name="Ventosa A."/>
            <person name="Hejazi M.S."/>
        </authorList>
    </citation>
    <scope>NUCLEOTIDE SEQUENCE [LARGE SCALE GENOMIC DNA]</scope>
    <source>
        <strain evidence="3 4">TBZ242</strain>
    </source>
</reference>
<name>A0ABT7IC30_9GAMM</name>
<dbReference type="RefSeq" id="WP_285390275.1">
    <property type="nucleotide sequence ID" value="NZ_JASSVS010000003.1"/>
</dbReference>
<feature type="compositionally biased region" description="Basic and acidic residues" evidence="1">
    <location>
        <begin position="122"/>
        <end position="149"/>
    </location>
</feature>
<gene>
    <name evidence="3" type="ORF">QPM17_08775</name>
</gene>
<evidence type="ECO:0000256" key="1">
    <source>
        <dbReference type="SAM" id="MobiDB-lite"/>
    </source>
</evidence>
<accession>A0ABT7IC30</accession>
<feature type="region of interest" description="Disordered" evidence="1">
    <location>
        <begin position="117"/>
        <end position="149"/>
    </location>
</feature>
<proteinExistence type="predicted"/>
<sequence length="208" mass="23204">MPFRISINRTQYTRRTHQFLALGCLITASTLAPNLLAANNPGAHQHGHALLQMAVEENRIDLMFSSPTHNLAGFEHEARTEDERNLLADVRAWLESTPLINTDTGDCRVSAATVELGGNENGHGDDDHGHHDEDHHDHDHHQEEETTHRDYDVSQLLVCDRIASQQAFTSALLDRFQELEELTIEWVSPSGQGSARLTSSNPVFSISN</sequence>
<organism evidence="3 4">
    <name type="scientific">Marinobacter azerbaijanicus</name>
    <dbReference type="NCBI Taxonomy" id="3050455"/>
    <lineage>
        <taxon>Bacteria</taxon>
        <taxon>Pseudomonadati</taxon>
        <taxon>Pseudomonadota</taxon>
        <taxon>Gammaproteobacteria</taxon>
        <taxon>Pseudomonadales</taxon>
        <taxon>Marinobacteraceae</taxon>
        <taxon>Marinobacter</taxon>
    </lineage>
</organism>
<evidence type="ECO:0000313" key="3">
    <source>
        <dbReference type="EMBL" id="MDL0431218.1"/>
    </source>
</evidence>
<dbReference type="InterPro" id="IPR021253">
    <property type="entry name" value="ZrgA-like"/>
</dbReference>
<dbReference type="EMBL" id="JASSVS010000003">
    <property type="protein sequence ID" value="MDL0431218.1"/>
    <property type="molecule type" value="Genomic_DNA"/>
</dbReference>